<proteinExistence type="predicted"/>
<dbReference type="Proteomes" id="UP000814033">
    <property type="component" value="Unassembled WGS sequence"/>
</dbReference>
<organism evidence="1 2">
    <name type="scientific">Auriscalpium vulgare</name>
    <dbReference type="NCBI Taxonomy" id="40419"/>
    <lineage>
        <taxon>Eukaryota</taxon>
        <taxon>Fungi</taxon>
        <taxon>Dikarya</taxon>
        <taxon>Basidiomycota</taxon>
        <taxon>Agaricomycotina</taxon>
        <taxon>Agaricomycetes</taxon>
        <taxon>Russulales</taxon>
        <taxon>Auriscalpiaceae</taxon>
        <taxon>Auriscalpium</taxon>
    </lineage>
</organism>
<gene>
    <name evidence="1" type="ORF">FA95DRAFT_1609498</name>
</gene>
<dbReference type="EMBL" id="MU276024">
    <property type="protein sequence ID" value="KAI0043299.1"/>
    <property type="molecule type" value="Genomic_DNA"/>
</dbReference>
<keyword evidence="2" id="KW-1185">Reference proteome</keyword>
<evidence type="ECO:0000313" key="1">
    <source>
        <dbReference type="EMBL" id="KAI0043299.1"/>
    </source>
</evidence>
<sequence length="418" mass="44998">MLSPATPPPSFEMSVKYDDTDENETLLPTSPLPLVHDGVRARAWTTLFGAWLAIAATFGYIFAFGVYEDVYTRADVASATGIRWIGAAQLSLLLATSFPAGLLHDAGHFRSVTSFGSCLFTLSLFVLSTIGLGDSYFKFLLTQGIVMGVAAGFVFVPSLVIQAEHWDTRSTLAIGIASTGLFAGGTFFTIMLNQLLHHGVSFAWSVRASALVVLGMLLGDKRVSMKELVTDAPYMYGSLGGLFLNGGVYFVYFYFQRYVIDKGMDRTFALYTPAILCGAAIPGGILSNLVATQCGDVNHSLAVTMLFFCAFILPFFPKSSTGIVLCAIIYGASAGAWFSLFTSSIHTMSTSTRDCGVRLGFAFAVGAVAVLAGTPYNDWLLGARPTSQDDWSLAFILNYLFQAPGLFSCLMVLQLTTR</sequence>
<comment type="caution">
    <text evidence="1">The sequence shown here is derived from an EMBL/GenBank/DDBJ whole genome shotgun (WGS) entry which is preliminary data.</text>
</comment>
<evidence type="ECO:0000313" key="2">
    <source>
        <dbReference type="Proteomes" id="UP000814033"/>
    </source>
</evidence>
<accession>A0ACB8RGF8</accession>
<protein>
    <submittedName>
        <fullName evidence="1">MFS general substrate transporter</fullName>
    </submittedName>
</protein>
<name>A0ACB8RGF8_9AGAM</name>
<reference evidence="1" key="2">
    <citation type="journal article" date="2022" name="New Phytol.">
        <title>Evolutionary transition to the ectomycorrhizal habit in the genomes of a hyperdiverse lineage of mushroom-forming fungi.</title>
        <authorList>
            <person name="Looney B."/>
            <person name="Miyauchi S."/>
            <person name="Morin E."/>
            <person name="Drula E."/>
            <person name="Courty P.E."/>
            <person name="Kohler A."/>
            <person name="Kuo A."/>
            <person name="LaButti K."/>
            <person name="Pangilinan J."/>
            <person name="Lipzen A."/>
            <person name="Riley R."/>
            <person name="Andreopoulos W."/>
            <person name="He G."/>
            <person name="Johnson J."/>
            <person name="Nolan M."/>
            <person name="Tritt A."/>
            <person name="Barry K.W."/>
            <person name="Grigoriev I.V."/>
            <person name="Nagy L.G."/>
            <person name="Hibbett D."/>
            <person name="Henrissat B."/>
            <person name="Matheny P.B."/>
            <person name="Labbe J."/>
            <person name="Martin F.M."/>
        </authorList>
    </citation>
    <scope>NUCLEOTIDE SEQUENCE</scope>
    <source>
        <strain evidence="1">FP105234-sp</strain>
    </source>
</reference>
<reference evidence="1" key="1">
    <citation type="submission" date="2021-02" db="EMBL/GenBank/DDBJ databases">
        <authorList>
            <consortium name="DOE Joint Genome Institute"/>
            <person name="Ahrendt S."/>
            <person name="Looney B.P."/>
            <person name="Miyauchi S."/>
            <person name="Morin E."/>
            <person name="Drula E."/>
            <person name="Courty P.E."/>
            <person name="Chicoki N."/>
            <person name="Fauchery L."/>
            <person name="Kohler A."/>
            <person name="Kuo A."/>
            <person name="Labutti K."/>
            <person name="Pangilinan J."/>
            <person name="Lipzen A."/>
            <person name="Riley R."/>
            <person name="Andreopoulos W."/>
            <person name="He G."/>
            <person name="Johnson J."/>
            <person name="Barry K.W."/>
            <person name="Grigoriev I.V."/>
            <person name="Nagy L."/>
            <person name="Hibbett D."/>
            <person name="Henrissat B."/>
            <person name="Matheny P.B."/>
            <person name="Labbe J."/>
            <person name="Martin F."/>
        </authorList>
    </citation>
    <scope>NUCLEOTIDE SEQUENCE</scope>
    <source>
        <strain evidence="1">FP105234-sp</strain>
    </source>
</reference>